<dbReference type="GO" id="GO:0043332">
    <property type="term" value="C:mating projection tip"/>
    <property type="evidence" value="ECO:0007669"/>
    <property type="project" value="TreeGrafter"/>
</dbReference>
<dbReference type="InterPro" id="IPR018958">
    <property type="entry name" value="Knr4/Smi1-like_dom"/>
</dbReference>
<dbReference type="PANTHER" id="PTHR47432:SF1">
    <property type="entry name" value="CELL WALL ASSEMBLY REGULATOR SMI1"/>
    <property type="match status" value="1"/>
</dbReference>
<evidence type="ECO:0000313" key="4">
    <source>
        <dbReference type="Proteomes" id="UP000236723"/>
    </source>
</evidence>
<dbReference type="RefSeq" id="WP_103937400.1">
    <property type="nucleotide sequence ID" value="NZ_FNVO01000003.1"/>
</dbReference>
<dbReference type="Gene3D" id="3.80.10.10">
    <property type="entry name" value="Ribonuclease Inhibitor"/>
    <property type="match status" value="1"/>
</dbReference>
<accession>A0A1H5Y0H4</accession>
<dbReference type="InterPro" id="IPR051873">
    <property type="entry name" value="KNR4/SMI1_regulator"/>
</dbReference>
<dbReference type="EMBL" id="FNVO01000003">
    <property type="protein sequence ID" value="SEG17438.1"/>
    <property type="molecule type" value="Genomic_DNA"/>
</dbReference>
<dbReference type="Proteomes" id="UP000236723">
    <property type="component" value="Unassembled WGS sequence"/>
</dbReference>
<dbReference type="InterPro" id="IPR032675">
    <property type="entry name" value="LRR_dom_sf"/>
</dbReference>
<feature type="domain" description="Knr4/Smi1-like" evidence="2">
    <location>
        <begin position="180"/>
        <end position="306"/>
    </location>
</feature>
<dbReference type="SUPFAM" id="SSF160631">
    <property type="entry name" value="SMI1/KNR4-like"/>
    <property type="match status" value="1"/>
</dbReference>
<evidence type="ECO:0000313" key="3">
    <source>
        <dbReference type="EMBL" id="SEG17438.1"/>
    </source>
</evidence>
<gene>
    <name evidence="3" type="ORF">SAMN04489712_103496</name>
</gene>
<name>A0A1H5Y0H4_9ACTN</name>
<proteinExistence type="predicted"/>
<feature type="compositionally biased region" description="Basic and acidic residues" evidence="1">
    <location>
        <begin position="99"/>
        <end position="108"/>
    </location>
</feature>
<dbReference type="OrthoDB" id="4759758at2"/>
<reference evidence="4" key="1">
    <citation type="submission" date="2016-10" db="EMBL/GenBank/DDBJ databases">
        <authorList>
            <person name="Varghese N."/>
            <person name="Submissions S."/>
        </authorList>
    </citation>
    <scope>NUCLEOTIDE SEQUENCE [LARGE SCALE GENOMIC DNA]</scope>
    <source>
        <strain evidence="4">DSM 43163</strain>
    </source>
</reference>
<evidence type="ECO:0000259" key="2">
    <source>
        <dbReference type="Pfam" id="PF09346"/>
    </source>
</evidence>
<feature type="region of interest" description="Disordered" evidence="1">
    <location>
        <begin position="99"/>
        <end position="140"/>
    </location>
</feature>
<organism evidence="3 4">
    <name type="scientific">Thermomonospora echinospora</name>
    <dbReference type="NCBI Taxonomy" id="1992"/>
    <lineage>
        <taxon>Bacteria</taxon>
        <taxon>Bacillati</taxon>
        <taxon>Actinomycetota</taxon>
        <taxon>Actinomycetes</taxon>
        <taxon>Streptosporangiales</taxon>
        <taxon>Thermomonosporaceae</taxon>
        <taxon>Thermomonospora</taxon>
    </lineage>
</organism>
<dbReference type="PANTHER" id="PTHR47432">
    <property type="entry name" value="CELL WALL ASSEMBLY REGULATOR SMI1"/>
    <property type="match status" value="1"/>
</dbReference>
<dbReference type="InterPro" id="IPR037883">
    <property type="entry name" value="Knr4/Smi1-like_sf"/>
</dbReference>
<sequence length="528" mass="57101">MASELDPPLAALVRPMAEAVTGAAPSGWRSAVLTCEVDPQAGSHQLVYERPDGPDKGLSADIDLMPLIEAAEELSETGRAGVELTVRPSGDYEAVITQRDDHGPHPEFGHQIYVLDPSHRPPQPGESQGGPRDASPAGDPREAARLLRELLRLKYEIVELTDPPRPPAPGDPAARIREWAGVEPPADLCALYEVADGDALAFYGYEWLPLEELTHPGRSPLHARERWWAGWDLAWDDTVLDTDPPGTVRRVTGHPGWIPFAHDGGGNHLAADMAPAEGGRPGQVIQIGRDYGDGPAYLADSVTGLLRMELDTIRRGDYDAVEDSFIELFGPEWDRTPARNARERRIDARRAGLGSVGPEVQRLTVSHGADLDLTALRNAPMLRDLRLTCQSLDLSPLLDLPVENLALAADTVDLAALSGHPTLRTVTLATREPVCVAPLGTLPMLHGLHLAGAAVADLDRLAGLGTLRYLMLTGEQWQELRRRADRLPPLAAAGLAGDVRQEAALRWASGFPGFRPPKTTHVTGHLAR</sequence>
<dbReference type="Pfam" id="PF09346">
    <property type="entry name" value="SMI1_KNR4"/>
    <property type="match status" value="1"/>
</dbReference>
<evidence type="ECO:0000256" key="1">
    <source>
        <dbReference type="SAM" id="MobiDB-lite"/>
    </source>
</evidence>
<protein>
    <submittedName>
        <fullName evidence="3">Cell wall assembly regulator SMI1</fullName>
    </submittedName>
</protein>
<dbReference type="AlphaFoldDB" id="A0A1H5Y0H4"/>
<keyword evidence="4" id="KW-1185">Reference proteome</keyword>